<dbReference type="InterPro" id="IPR052895">
    <property type="entry name" value="HetReg/Transcr_Mod"/>
</dbReference>
<feature type="domain" description="Heterokaryon incompatibility" evidence="1">
    <location>
        <begin position="41"/>
        <end position="96"/>
    </location>
</feature>
<dbReference type="PANTHER" id="PTHR24148:SF73">
    <property type="entry name" value="HET DOMAIN PROTEIN (AFU_ORTHOLOGUE AFUA_8G01020)"/>
    <property type="match status" value="1"/>
</dbReference>
<feature type="non-terminal residue" evidence="2">
    <location>
        <position position="1"/>
    </location>
</feature>
<evidence type="ECO:0000313" key="3">
    <source>
        <dbReference type="Proteomes" id="UP001305647"/>
    </source>
</evidence>
<keyword evidence="3" id="KW-1185">Reference proteome</keyword>
<dbReference type="PANTHER" id="PTHR24148">
    <property type="entry name" value="ANKYRIN REPEAT DOMAIN-CONTAINING PROTEIN 39 HOMOLOG-RELATED"/>
    <property type="match status" value="1"/>
</dbReference>
<reference evidence="2" key="2">
    <citation type="submission" date="2023-05" db="EMBL/GenBank/DDBJ databases">
        <authorList>
            <consortium name="Lawrence Berkeley National Laboratory"/>
            <person name="Steindorff A."/>
            <person name="Hensen N."/>
            <person name="Bonometti L."/>
            <person name="Westerberg I."/>
            <person name="Brannstrom I.O."/>
            <person name="Guillou S."/>
            <person name="Cros-Aarteil S."/>
            <person name="Calhoun S."/>
            <person name="Haridas S."/>
            <person name="Kuo A."/>
            <person name="Mondo S."/>
            <person name="Pangilinan J."/>
            <person name="Riley R."/>
            <person name="Labutti K."/>
            <person name="Andreopoulos B."/>
            <person name="Lipzen A."/>
            <person name="Chen C."/>
            <person name="Yanf M."/>
            <person name="Daum C."/>
            <person name="Ng V."/>
            <person name="Clum A."/>
            <person name="Ohm R."/>
            <person name="Martin F."/>
            <person name="Silar P."/>
            <person name="Natvig D."/>
            <person name="Lalanne C."/>
            <person name="Gautier V."/>
            <person name="Ament-Velasquez S.L."/>
            <person name="Kruys A."/>
            <person name="Hutchinson M.I."/>
            <person name="Powell A.J."/>
            <person name="Barry K."/>
            <person name="Miller A.N."/>
            <person name="Grigoriev I.V."/>
            <person name="Debuchy R."/>
            <person name="Gladieux P."/>
            <person name="Thoren M.H."/>
            <person name="Johannesson H."/>
        </authorList>
    </citation>
    <scope>NUCLEOTIDE SEQUENCE</scope>
    <source>
        <strain evidence="2">CBS 757.83</strain>
    </source>
</reference>
<evidence type="ECO:0000313" key="2">
    <source>
        <dbReference type="EMBL" id="KAK4102622.1"/>
    </source>
</evidence>
<organism evidence="2 3">
    <name type="scientific">Parathielavia hyrcaniae</name>
    <dbReference type="NCBI Taxonomy" id="113614"/>
    <lineage>
        <taxon>Eukaryota</taxon>
        <taxon>Fungi</taxon>
        <taxon>Dikarya</taxon>
        <taxon>Ascomycota</taxon>
        <taxon>Pezizomycotina</taxon>
        <taxon>Sordariomycetes</taxon>
        <taxon>Sordariomycetidae</taxon>
        <taxon>Sordariales</taxon>
        <taxon>Chaetomiaceae</taxon>
        <taxon>Parathielavia</taxon>
    </lineage>
</organism>
<proteinExistence type="predicted"/>
<sequence length="97" mass="10780">YRYTPLSGAGQIRLLRLHGGTGADELSVDLIHTSLDEAPCFTALSYPWGDPQPRKAIRCSGLQIEIGPNLYMALQHVRQAHADMFVWADALCINQEE</sequence>
<comment type="caution">
    <text evidence="2">The sequence shown here is derived from an EMBL/GenBank/DDBJ whole genome shotgun (WGS) entry which is preliminary data.</text>
</comment>
<dbReference type="Pfam" id="PF06985">
    <property type="entry name" value="HET"/>
    <property type="match status" value="1"/>
</dbReference>
<gene>
    <name evidence="2" type="ORF">N658DRAFT_396122</name>
</gene>
<dbReference type="EMBL" id="MU863631">
    <property type="protein sequence ID" value="KAK4102622.1"/>
    <property type="molecule type" value="Genomic_DNA"/>
</dbReference>
<feature type="non-terminal residue" evidence="2">
    <location>
        <position position="97"/>
    </location>
</feature>
<name>A0AAN6Q8F6_9PEZI</name>
<dbReference type="InterPro" id="IPR010730">
    <property type="entry name" value="HET"/>
</dbReference>
<protein>
    <recommendedName>
        <fullName evidence="1">Heterokaryon incompatibility domain-containing protein</fullName>
    </recommendedName>
</protein>
<dbReference type="Proteomes" id="UP001305647">
    <property type="component" value="Unassembled WGS sequence"/>
</dbReference>
<evidence type="ECO:0000259" key="1">
    <source>
        <dbReference type="Pfam" id="PF06985"/>
    </source>
</evidence>
<accession>A0AAN6Q8F6</accession>
<dbReference type="AlphaFoldDB" id="A0AAN6Q8F6"/>
<reference evidence="2" key="1">
    <citation type="journal article" date="2023" name="Mol. Phylogenet. Evol.">
        <title>Genome-scale phylogeny and comparative genomics of the fungal order Sordariales.</title>
        <authorList>
            <person name="Hensen N."/>
            <person name="Bonometti L."/>
            <person name="Westerberg I."/>
            <person name="Brannstrom I.O."/>
            <person name="Guillou S."/>
            <person name="Cros-Aarteil S."/>
            <person name="Calhoun S."/>
            <person name="Haridas S."/>
            <person name="Kuo A."/>
            <person name="Mondo S."/>
            <person name="Pangilinan J."/>
            <person name="Riley R."/>
            <person name="LaButti K."/>
            <person name="Andreopoulos B."/>
            <person name="Lipzen A."/>
            <person name="Chen C."/>
            <person name="Yan M."/>
            <person name="Daum C."/>
            <person name="Ng V."/>
            <person name="Clum A."/>
            <person name="Steindorff A."/>
            <person name="Ohm R.A."/>
            <person name="Martin F."/>
            <person name="Silar P."/>
            <person name="Natvig D.O."/>
            <person name="Lalanne C."/>
            <person name="Gautier V."/>
            <person name="Ament-Velasquez S.L."/>
            <person name="Kruys A."/>
            <person name="Hutchinson M.I."/>
            <person name="Powell A.J."/>
            <person name="Barry K."/>
            <person name="Miller A.N."/>
            <person name="Grigoriev I.V."/>
            <person name="Debuchy R."/>
            <person name="Gladieux P."/>
            <person name="Hiltunen Thoren M."/>
            <person name="Johannesson H."/>
        </authorList>
    </citation>
    <scope>NUCLEOTIDE SEQUENCE</scope>
    <source>
        <strain evidence="2">CBS 757.83</strain>
    </source>
</reference>